<protein>
    <submittedName>
        <fullName evidence="1">Uncharacterized protein</fullName>
    </submittedName>
</protein>
<organism evidence="1 2">
    <name type="scientific">Hemibagrus guttatus</name>
    <dbReference type="NCBI Taxonomy" id="175788"/>
    <lineage>
        <taxon>Eukaryota</taxon>
        <taxon>Metazoa</taxon>
        <taxon>Chordata</taxon>
        <taxon>Craniata</taxon>
        <taxon>Vertebrata</taxon>
        <taxon>Euteleostomi</taxon>
        <taxon>Actinopterygii</taxon>
        <taxon>Neopterygii</taxon>
        <taxon>Teleostei</taxon>
        <taxon>Ostariophysi</taxon>
        <taxon>Siluriformes</taxon>
        <taxon>Bagridae</taxon>
        <taxon>Hemibagrus</taxon>
    </lineage>
</organism>
<keyword evidence="2" id="KW-1185">Reference proteome</keyword>
<dbReference type="EMBL" id="JAUCMX010000026">
    <property type="protein sequence ID" value="KAK3510272.1"/>
    <property type="molecule type" value="Genomic_DNA"/>
</dbReference>
<reference evidence="1" key="1">
    <citation type="submission" date="2023-06" db="EMBL/GenBank/DDBJ databases">
        <title>Male Hemibagrus guttatus genome.</title>
        <authorList>
            <person name="Bian C."/>
        </authorList>
    </citation>
    <scope>NUCLEOTIDE SEQUENCE</scope>
    <source>
        <strain evidence="1">Male_cb2023</strain>
        <tissue evidence="1">Muscle</tissue>
    </source>
</reference>
<evidence type="ECO:0000313" key="1">
    <source>
        <dbReference type="EMBL" id="KAK3510272.1"/>
    </source>
</evidence>
<gene>
    <name evidence="1" type="ORF">QTP70_032591</name>
</gene>
<evidence type="ECO:0000313" key="2">
    <source>
        <dbReference type="Proteomes" id="UP001274896"/>
    </source>
</evidence>
<dbReference type="AlphaFoldDB" id="A0AAE0UMQ6"/>
<dbReference type="Proteomes" id="UP001274896">
    <property type="component" value="Unassembled WGS sequence"/>
</dbReference>
<accession>A0AAE0UMQ6</accession>
<name>A0AAE0UMQ6_9TELE</name>
<proteinExistence type="predicted"/>
<sequence>MHRLGGKMSSILKLVHLLPPSSQGRKRPGKISARQACDRLVKFIKTGTSIQGHLDSIEESLQPYLLAVGPRRKDIKTYGFDDILEPLVQDVSTLETNGIQIPLFDHSVYGTIVQVTGDDLGVHSLLWNHLVLDTVAAFALEKEDFQTVFSEDSLKMSVCT</sequence>
<comment type="caution">
    <text evidence="1">The sequence shown here is derived from an EMBL/GenBank/DDBJ whole genome shotgun (WGS) entry which is preliminary data.</text>
</comment>